<keyword evidence="3" id="KW-0479">Metal-binding</keyword>
<dbReference type="GO" id="GO:0046872">
    <property type="term" value="F:metal ion binding"/>
    <property type="evidence" value="ECO:0007669"/>
    <property type="project" value="UniProtKB-KW"/>
</dbReference>
<keyword evidence="4" id="KW-0106">Calcium</keyword>
<dbReference type="InterPro" id="IPR023214">
    <property type="entry name" value="HAD_sf"/>
</dbReference>
<comment type="subcellular location">
    <subcellularLocation>
        <location evidence="1">Membrane</location>
    </subcellularLocation>
</comment>
<reference evidence="11" key="1">
    <citation type="submission" date="2022-12" db="EMBL/GenBank/DDBJ databases">
        <title>Draft genome assemblies for two species of Escallonia (Escalloniales).</title>
        <authorList>
            <person name="Chanderbali A."/>
            <person name="Dervinis C."/>
            <person name="Anghel I."/>
            <person name="Soltis D."/>
            <person name="Soltis P."/>
            <person name="Zapata F."/>
        </authorList>
    </citation>
    <scope>NUCLEOTIDE SEQUENCE</scope>
    <source>
        <strain evidence="11">UCBG92.1500</strain>
        <tissue evidence="11">Leaf</tissue>
    </source>
</reference>
<dbReference type="InterPro" id="IPR008250">
    <property type="entry name" value="ATPase_P-typ_transduc_dom_A_sf"/>
</dbReference>
<proteinExistence type="predicted"/>
<feature type="transmembrane region" description="Helical" evidence="8">
    <location>
        <begin position="802"/>
        <end position="820"/>
    </location>
</feature>
<evidence type="ECO:0000256" key="1">
    <source>
        <dbReference type="ARBA" id="ARBA00004370"/>
    </source>
</evidence>
<evidence type="ECO:0000256" key="6">
    <source>
        <dbReference type="ARBA" id="ARBA00022989"/>
    </source>
</evidence>
<dbReference type="EMBL" id="JAVXUO010001093">
    <property type="protein sequence ID" value="KAK2986056.1"/>
    <property type="molecule type" value="Genomic_DNA"/>
</dbReference>
<dbReference type="PANTHER" id="PTHR24093:SF509">
    <property type="entry name" value="CALCIUM-TRANSPORTING ATPASE"/>
    <property type="match status" value="1"/>
</dbReference>
<feature type="transmembrane region" description="Helical" evidence="8">
    <location>
        <begin position="764"/>
        <end position="782"/>
    </location>
</feature>
<keyword evidence="2 8" id="KW-0812">Transmembrane</keyword>
<dbReference type="InterPro" id="IPR059000">
    <property type="entry name" value="ATPase_P-type_domA"/>
</dbReference>
<dbReference type="GO" id="GO:0005388">
    <property type="term" value="F:P-type calcium transporter activity"/>
    <property type="evidence" value="ECO:0007669"/>
    <property type="project" value="TreeGrafter"/>
</dbReference>
<evidence type="ECO:0000256" key="7">
    <source>
        <dbReference type="ARBA" id="ARBA00023136"/>
    </source>
</evidence>
<dbReference type="Gene3D" id="3.40.50.1000">
    <property type="entry name" value="HAD superfamily/HAD-like"/>
    <property type="match status" value="1"/>
</dbReference>
<feature type="transmembrane region" description="Helical" evidence="8">
    <location>
        <begin position="740"/>
        <end position="758"/>
    </location>
</feature>
<evidence type="ECO:0000256" key="5">
    <source>
        <dbReference type="ARBA" id="ARBA00022842"/>
    </source>
</evidence>
<comment type="caution">
    <text evidence="11">The sequence shown here is derived from an EMBL/GenBank/DDBJ whole genome shotgun (WGS) entry which is preliminary data.</text>
</comment>
<sequence>MVIKPTKSCHKWWRVAFTAVRFSRQLLALLAAKKRRNHKRWRLASAAICCTRSWVSLTKRTSPRQRWRMAFSTIYCSRILISLVEEVAAKKMYALHGVPGFSVVVDSIPEKSGFFKLDQESLAALVKDRNLDHLRCLGDVEGLLFALDSDAQAGIHGDVEDLRHRAQIYGSNTYHKFRVSCFPVSEIYRSFTLYIILFVAAYLLWYGIHNDGLKDGWQSGGYIIIFCLVSSISLSLINSGVQKYFKKALISIHSTTKGLGWLVDVVRNGMKKQISETQIVVGDIVHLETGDQIPADGLFLSGQPLKVNESSLGDPSQNFVEVDRNLNPFLFSRTSVIDGSARMLVTAVGMNTRWGNEKSSTTHNKKTPLQARVHNLETSVKGKVCSTVAFLVLVVCLARFFSGNTKDDDGLSEFIGGKTNVADTFYYITEIIAVTQIMAEAMDLDSFSWVVMICLAHSIKRMMGGKVFIPEPLACETMASVSTIVTDKAAASMLNGSRQFEECLKAGVNIKMVTEEDISAASTIATECGILQPNQDTNIGAVIAGDEFRNYTPEERREKVDGILVMAQCSPLDKLLMVQCLKQKGHVIAVAGNLTDDILTSNEADVRISMRIQGDCLIGKQRSDIVTMDDNFDSVMMVVKQGRSILNNTQKQVQFQFTATVVSLLNSFISIITSSWSPTVDERLVNTLVQLIWVNQIIGLFAAMAFGTEQPGEELMEKPPVERSQPLVTNIMWRNMAAQVVYQIVILEILDFWGQSIFQVNDEVNETMSFVVLIFFQVFNMFNARKLDEKNIFTGILKNRVFIAIVATIIVLEVVMVELLHQFMSFQRLDWLQWMVCVGISFASWPIGLVVKFVPVPDKPFPSFLGLFLTLFKFKPDSQTIPRSN</sequence>
<keyword evidence="5" id="KW-0460">Magnesium</keyword>
<dbReference type="GO" id="GO:0005886">
    <property type="term" value="C:plasma membrane"/>
    <property type="evidence" value="ECO:0007669"/>
    <property type="project" value="TreeGrafter"/>
</dbReference>
<evidence type="ECO:0000259" key="9">
    <source>
        <dbReference type="Pfam" id="PF00122"/>
    </source>
</evidence>
<name>A0AA88UL61_9ASTE</name>
<evidence type="ECO:0000259" key="10">
    <source>
        <dbReference type="Pfam" id="PF00689"/>
    </source>
</evidence>
<feature type="transmembrane region" description="Helical" evidence="8">
    <location>
        <begin position="220"/>
        <end position="237"/>
    </location>
</feature>
<feature type="transmembrane region" description="Helical" evidence="8">
    <location>
        <begin position="832"/>
        <end position="854"/>
    </location>
</feature>
<dbReference type="InterPro" id="IPR006068">
    <property type="entry name" value="ATPase_P-typ_cation-transptr_C"/>
</dbReference>
<evidence type="ECO:0000256" key="4">
    <source>
        <dbReference type="ARBA" id="ARBA00022837"/>
    </source>
</evidence>
<dbReference type="SUPFAM" id="SSF56784">
    <property type="entry name" value="HAD-like"/>
    <property type="match status" value="1"/>
</dbReference>
<organism evidence="11 12">
    <name type="scientific">Escallonia rubra</name>
    <dbReference type="NCBI Taxonomy" id="112253"/>
    <lineage>
        <taxon>Eukaryota</taxon>
        <taxon>Viridiplantae</taxon>
        <taxon>Streptophyta</taxon>
        <taxon>Embryophyta</taxon>
        <taxon>Tracheophyta</taxon>
        <taxon>Spermatophyta</taxon>
        <taxon>Magnoliopsida</taxon>
        <taxon>eudicotyledons</taxon>
        <taxon>Gunneridae</taxon>
        <taxon>Pentapetalae</taxon>
        <taxon>asterids</taxon>
        <taxon>campanulids</taxon>
        <taxon>Escalloniales</taxon>
        <taxon>Escalloniaceae</taxon>
        <taxon>Escallonia</taxon>
    </lineage>
</organism>
<evidence type="ECO:0000313" key="12">
    <source>
        <dbReference type="Proteomes" id="UP001187471"/>
    </source>
</evidence>
<dbReference type="InterPro" id="IPR023298">
    <property type="entry name" value="ATPase_P-typ_TM_dom_sf"/>
</dbReference>
<dbReference type="AlphaFoldDB" id="A0AA88UL61"/>
<dbReference type="Gene3D" id="1.20.1110.10">
    <property type="entry name" value="Calcium-transporting ATPase, transmembrane domain"/>
    <property type="match status" value="2"/>
</dbReference>
<dbReference type="SUPFAM" id="SSF81653">
    <property type="entry name" value="Calcium ATPase, transduction domain A"/>
    <property type="match status" value="1"/>
</dbReference>
<dbReference type="InterPro" id="IPR036412">
    <property type="entry name" value="HAD-like_sf"/>
</dbReference>
<dbReference type="Pfam" id="PF00122">
    <property type="entry name" value="E1-E2_ATPase"/>
    <property type="match status" value="1"/>
</dbReference>
<evidence type="ECO:0000256" key="3">
    <source>
        <dbReference type="ARBA" id="ARBA00022723"/>
    </source>
</evidence>
<dbReference type="SUPFAM" id="SSF81665">
    <property type="entry name" value="Calcium ATPase, transmembrane domain M"/>
    <property type="match status" value="1"/>
</dbReference>
<accession>A0AA88UL61</accession>
<protein>
    <recommendedName>
        <fullName evidence="13">Calcium-transporting ATPase</fullName>
    </recommendedName>
</protein>
<dbReference type="PANTHER" id="PTHR24093">
    <property type="entry name" value="CATION TRANSPORTING ATPASE"/>
    <property type="match status" value="1"/>
</dbReference>
<dbReference type="Pfam" id="PF00689">
    <property type="entry name" value="Cation_ATPase_C"/>
    <property type="match status" value="1"/>
</dbReference>
<evidence type="ECO:0000313" key="11">
    <source>
        <dbReference type="EMBL" id="KAK2986056.1"/>
    </source>
</evidence>
<feature type="transmembrane region" description="Helical" evidence="8">
    <location>
        <begin position="191"/>
        <end position="208"/>
    </location>
</feature>
<keyword evidence="6 8" id="KW-1133">Transmembrane helix</keyword>
<evidence type="ECO:0000256" key="8">
    <source>
        <dbReference type="SAM" id="Phobius"/>
    </source>
</evidence>
<evidence type="ECO:0000256" key="2">
    <source>
        <dbReference type="ARBA" id="ARBA00022692"/>
    </source>
</evidence>
<evidence type="ECO:0008006" key="13">
    <source>
        <dbReference type="Google" id="ProtNLM"/>
    </source>
</evidence>
<feature type="domain" description="P-type ATPase A" evidence="9">
    <location>
        <begin position="263"/>
        <end position="355"/>
    </location>
</feature>
<gene>
    <name evidence="11" type="ORF">RJ640_011497</name>
</gene>
<keyword evidence="12" id="KW-1185">Reference proteome</keyword>
<keyword evidence="7 8" id="KW-0472">Membrane</keyword>
<dbReference type="Proteomes" id="UP001187471">
    <property type="component" value="Unassembled WGS sequence"/>
</dbReference>
<feature type="domain" description="Cation-transporting P-type ATPase C-terminal" evidence="10">
    <location>
        <begin position="688"/>
        <end position="853"/>
    </location>
</feature>
<dbReference type="Gene3D" id="2.70.150.10">
    <property type="entry name" value="Calcium-transporting ATPase, cytoplasmic transduction domain A"/>
    <property type="match status" value="1"/>
</dbReference>